<gene>
    <name evidence="3" type="ORF">B4V94_09540</name>
</gene>
<name>A0A635J486_SALDZ</name>
<protein>
    <recommendedName>
        <fullName evidence="4">Lipoprotein</fullName>
    </recommendedName>
</protein>
<dbReference type="EMBL" id="AAMIRF010000009">
    <property type="protein sequence ID" value="EDH7455693.1"/>
    <property type="molecule type" value="Genomic_DNA"/>
</dbReference>
<accession>A0A635J486</accession>
<feature type="region of interest" description="Disordered" evidence="1">
    <location>
        <begin position="38"/>
        <end position="72"/>
    </location>
</feature>
<feature type="signal peptide" evidence="2">
    <location>
        <begin position="1"/>
        <end position="20"/>
    </location>
</feature>
<dbReference type="AlphaFoldDB" id="A0A635J486"/>
<dbReference type="PROSITE" id="PS51257">
    <property type="entry name" value="PROKAR_LIPOPROTEIN"/>
    <property type="match status" value="1"/>
</dbReference>
<evidence type="ECO:0000256" key="2">
    <source>
        <dbReference type="SAM" id="SignalP"/>
    </source>
</evidence>
<proteinExistence type="predicted"/>
<comment type="caution">
    <text evidence="3">The sequence shown here is derived from an EMBL/GenBank/DDBJ whole genome shotgun (WGS) entry which is preliminary data.</text>
</comment>
<feature type="compositionally biased region" description="Low complexity" evidence="1">
    <location>
        <begin position="44"/>
        <end position="61"/>
    </location>
</feature>
<evidence type="ECO:0008006" key="4">
    <source>
        <dbReference type="Google" id="ProtNLM"/>
    </source>
</evidence>
<reference evidence="3" key="1">
    <citation type="submission" date="2018-07" db="EMBL/GenBank/DDBJ databases">
        <authorList>
            <consortium name="PulseNet: The National Subtyping Network for Foodborne Disease Surveillance"/>
            <person name="Tarr C.L."/>
            <person name="Trees E."/>
            <person name="Katz L.S."/>
            <person name="Carleton-Romer H.A."/>
            <person name="Stroika S."/>
            <person name="Kucerova Z."/>
            <person name="Roache K.F."/>
            <person name="Sabol A.L."/>
            <person name="Besser J."/>
            <person name="Gerner-Smidt P."/>
        </authorList>
    </citation>
    <scope>NUCLEOTIDE SEQUENCE</scope>
    <source>
        <strain evidence="3">PNUSAS008615</strain>
    </source>
</reference>
<organism evidence="3">
    <name type="scientific">Salmonella diarizonae</name>
    <dbReference type="NCBI Taxonomy" id="59204"/>
    <lineage>
        <taxon>Bacteria</taxon>
        <taxon>Pseudomonadati</taxon>
        <taxon>Pseudomonadota</taxon>
        <taxon>Gammaproteobacteria</taxon>
        <taxon>Enterobacterales</taxon>
        <taxon>Enterobacteriaceae</taxon>
        <taxon>Salmonella</taxon>
    </lineage>
</organism>
<evidence type="ECO:0000256" key="1">
    <source>
        <dbReference type="SAM" id="MobiDB-lite"/>
    </source>
</evidence>
<evidence type="ECO:0000313" key="3">
    <source>
        <dbReference type="EMBL" id="EDH7455693.1"/>
    </source>
</evidence>
<feature type="chain" id="PRO_5026139932" description="Lipoprotein" evidence="2">
    <location>
        <begin position="21"/>
        <end position="187"/>
    </location>
</feature>
<sequence>MFGKKMLALCIISMLTTACSMEEFSAANKKVSDGASNIMNTLRGSSGSSDSGMSHLSPSQSSKKESSSNKYDLPVDVDTAAARLKRHYQFISNEEVDSIKKKNTNGAWVASAITGNGQEWEAMPGSYYKMGSDWGDQDDHLTIEVEKNGAGSRLYITYSSSSQKRLASDSLQQLMKNIKDVAEGTKR</sequence>
<keyword evidence="2" id="KW-0732">Signal</keyword>